<comment type="subcellular location">
    <subcellularLocation>
        <location evidence="1">Membrane</location>
        <topology evidence="1">Multi-pass membrane protein</topology>
    </subcellularLocation>
</comment>
<accession>A0ABN9I0N5</accession>
<evidence type="ECO:0000256" key="5">
    <source>
        <dbReference type="ARBA" id="ARBA00023136"/>
    </source>
</evidence>
<keyword evidence="4 6" id="KW-1133">Transmembrane helix</keyword>
<name>A0ABN9I0N5_RALPI</name>
<keyword evidence="5 6" id="KW-0472">Membrane</keyword>
<comment type="caution">
    <text evidence="7">The sequence shown here is derived from an EMBL/GenBank/DDBJ whole genome shotgun (WGS) entry which is preliminary data.</text>
</comment>
<gene>
    <name evidence="7" type="ORF">R38712_01933</name>
</gene>
<evidence type="ECO:0000256" key="3">
    <source>
        <dbReference type="ARBA" id="ARBA00022692"/>
    </source>
</evidence>
<evidence type="ECO:0000256" key="4">
    <source>
        <dbReference type="ARBA" id="ARBA00022989"/>
    </source>
</evidence>
<proteinExistence type="inferred from homology"/>
<dbReference type="InterPro" id="IPR002549">
    <property type="entry name" value="AI-2E-like"/>
</dbReference>
<sequence length="73" mass="7881">MILVAFCGGVIGLVDNLLRPLLVGKDTKMPDWVVLISTLGGMELFGITGFVIGPLVAALFMASWDIFAREQNE</sequence>
<evidence type="ECO:0000256" key="6">
    <source>
        <dbReference type="SAM" id="Phobius"/>
    </source>
</evidence>
<evidence type="ECO:0000313" key="8">
    <source>
        <dbReference type="Proteomes" id="UP001189303"/>
    </source>
</evidence>
<organism evidence="7 8">
    <name type="scientific">Ralstonia pickettii</name>
    <name type="common">Burkholderia pickettii</name>
    <dbReference type="NCBI Taxonomy" id="329"/>
    <lineage>
        <taxon>Bacteria</taxon>
        <taxon>Pseudomonadati</taxon>
        <taxon>Pseudomonadota</taxon>
        <taxon>Betaproteobacteria</taxon>
        <taxon>Burkholderiales</taxon>
        <taxon>Burkholderiaceae</taxon>
        <taxon>Ralstonia</taxon>
    </lineage>
</organism>
<evidence type="ECO:0000313" key="7">
    <source>
        <dbReference type="EMBL" id="CAJ0723385.1"/>
    </source>
</evidence>
<comment type="similarity">
    <text evidence="2">Belongs to the autoinducer-2 exporter (AI-2E) (TC 2.A.86) family.</text>
</comment>
<dbReference type="EMBL" id="CATWFT010000004">
    <property type="protein sequence ID" value="CAJ0723385.1"/>
    <property type="molecule type" value="Genomic_DNA"/>
</dbReference>
<dbReference type="Proteomes" id="UP001189303">
    <property type="component" value="Unassembled WGS sequence"/>
</dbReference>
<dbReference type="Pfam" id="PF01594">
    <property type="entry name" value="AI-2E_transport"/>
    <property type="match status" value="1"/>
</dbReference>
<protein>
    <recommendedName>
        <fullName evidence="9">Inner membrane protein</fullName>
    </recommendedName>
</protein>
<evidence type="ECO:0000256" key="2">
    <source>
        <dbReference type="ARBA" id="ARBA00009773"/>
    </source>
</evidence>
<reference evidence="7 8" key="1">
    <citation type="submission" date="2023-07" db="EMBL/GenBank/DDBJ databases">
        <authorList>
            <person name="Peeters C."/>
        </authorList>
    </citation>
    <scope>NUCLEOTIDE SEQUENCE [LARGE SCALE GENOMIC DNA]</scope>
    <source>
        <strain evidence="7 8">R-38712</strain>
    </source>
</reference>
<evidence type="ECO:0000256" key="1">
    <source>
        <dbReference type="ARBA" id="ARBA00004141"/>
    </source>
</evidence>
<keyword evidence="8" id="KW-1185">Reference proteome</keyword>
<keyword evidence="3 6" id="KW-0812">Transmembrane</keyword>
<feature type="transmembrane region" description="Helical" evidence="6">
    <location>
        <begin position="44"/>
        <end position="67"/>
    </location>
</feature>
<evidence type="ECO:0008006" key="9">
    <source>
        <dbReference type="Google" id="ProtNLM"/>
    </source>
</evidence>